<comment type="subunit">
    <text evidence="1">Homodimers and heterodimers.</text>
</comment>
<evidence type="ECO:0000256" key="5">
    <source>
        <dbReference type="ARBA" id="ARBA00023242"/>
    </source>
</evidence>
<dbReference type="InterPro" id="IPR055081">
    <property type="entry name" value="NLP1-9_GAF"/>
</dbReference>
<dbReference type="Pfam" id="PF02042">
    <property type="entry name" value="RWP-RK"/>
    <property type="match status" value="1"/>
</dbReference>
<dbReference type="PROSITE" id="PS51519">
    <property type="entry name" value="RWP_RK"/>
    <property type="match status" value="1"/>
</dbReference>
<evidence type="ECO:0000259" key="8">
    <source>
        <dbReference type="PROSITE" id="PS51745"/>
    </source>
</evidence>
<evidence type="ECO:0000256" key="2">
    <source>
        <dbReference type="ARBA" id="ARBA00023015"/>
    </source>
</evidence>
<feature type="compositionally biased region" description="Low complexity" evidence="6">
    <location>
        <begin position="769"/>
        <end position="782"/>
    </location>
</feature>
<dbReference type="AlphaFoldDB" id="A0A221I0T0"/>
<evidence type="ECO:0000256" key="3">
    <source>
        <dbReference type="ARBA" id="ARBA00023125"/>
    </source>
</evidence>
<gene>
    <name evidence="9" type="primary">NIN</name>
</gene>
<dbReference type="SMART" id="SM00666">
    <property type="entry name" value="PB1"/>
    <property type="match status" value="1"/>
</dbReference>
<dbReference type="CDD" id="cd06407">
    <property type="entry name" value="PB1_NLP"/>
    <property type="match status" value="1"/>
</dbReference>
<dbReference type="EMBL" id="KY786205">
    <property type="protein sequence ID" value="ASM47250.1"/>
    <property type="molecule type" value="Genomic_DNA"/>
</dbReference>
<dbReference type="InterPro" id="IPR034891">
    <property type="entry name" value="PB1_NLP"/>
</dbReference>
<feature type="domain" description="PB1" evidence="8">
    <location>
        <begin position="866"/>
        <end position="949"/>
    </location>
</feature>
<dbReference type="InterPro" id="IPR000270">
    <property type="entry name" value="PB1_dom"/>
</dbReference>
<feature type="compositionally biased region" description="Low complexity" evidence="6">
    <location>
        <begin position="732"/>
        <end position="742"/>
    </location>
</feature>
<dbReference type="PANTHER" id="PTHR32002">
    <property type="entry name" value="PROTEIN NLP8"/>
    <property type="match status" value="1"/>
</dbReference>
<dbReference type="InterPro" id="IPR045012">
    <property type="entry name" value="NLP"/>
</dbReference>
<dbReference type="Pfam" id="PF00564">
    <property type="entry name" value="PB1"/>
    <property type="match status" value="1"/>
</dbReference>
<dbReference type="PANTHER" id="PTHR32002:SF46">
    <property type="entry name" value="PROTEIN NLP2"/>
    <property type="match status" value="1"/>
</dbReference>
<evidence type="ECO:0000256" key="1">
    <source>
        <dbReference type="ARBA" id="ARBA00011726"/>
    </source>
</evidence>
<accession>A0A221I0T0</accession>
<dbReference type="Pfam" id="PF22922">
    <property type="entry name" value="GAF_NLP"/>
    <property type="match status" value="2"/>
</dbReference>
<dbReference type="Gene3D" id="3.10.20.90">
    <property type="entry name" value="Phosphatidylinositol 3-kinase Catalytic Subunit, Chain A, domain 1"/>
    <property type="match status" value="1"/>
</dbReference>
<evidence type="ECO:0000256" key="4">
    <source>
        <dbReference type="ARBA" id="ARBA00023163"/>
    </source>
</evidence>
<dbReference type="GO" id="GO:0003700">
    <property type="term" value="F:DNA-binding transcription factor activity"/>
    <property type="evidence" value="ECO:0007669"/>
    <property type="project" value="InterPro"/>
</dbReference>
<name>A0A221I0T0_9ROSA</name>
<feature type="region of interest" description="Disordered" evidence="6">
    <location>
        <begin position="521"/>
        <end position="542"/>
    </location>
</feature>
<feature type="compositionally biased region" description="Low complexity" evidence="6">
    <location>
        <begin position="620"/>
        <end position="630"/>
    </location>
</feature>
<feature type="region of interest" description="Disordered" evidence="6">
    <location>
        <begin position="617"/>
        <end position="641"/>
    </location>
</feature>
<protein>
    <submittedName>
        <fullName evidence="9">Nodule inception protein</fullName>
    </submittedName>
</protein>
<dbReference type="InterPro" id="IPR053793">
    <property type="entry name" value="PB1-like"/>
</dbReference>
<proteinExistence type="predicted"/>
<keyword evidence="4" id="KW-0804">Transcription</keyword>
<dbReference type="InterPro" id="IPR003035">
    <property type="entry name" value="RWP-RK_dom"/>
</dbReference>
<keyword evidence="3" id="KW-0238">DNA-binding</keyword>
<feature type="region of interest" description="Disordered" evidence="6">
    <location>
        <begin position="91"/>
        <end position="118"/>
    </location>
</feature>
<reference evidence="9" key="1">
    <citation type="journal article" date="2017" name="J. ISSAAS">
        <title>Parallel loss of symbiosis genes in relatives of nitrogen-fixing non-legume Parasponia.</title>
        <authorList>
            <person name="van Velzen R."/>
            <person name="Holmer R."/>
            <person name="Bu F."/>
            <person name="Rutten L."/>
            <person name="Van Zeijl A."/>
            <person name="Liu W."/>
            <person name="Santuari L."/>
            <person name="Cao Q."/>
            <person name="Sharma T."/>
            <person name="Shen D."/>
            <person name="Roswanjaya Y."/>
            <person name="Wardhani T."/>
            <person name="Kalhor M.S."/>
            <person name="Jansen J."/>
            <person name="Van den Hoogen J."/>
            <person name="Gungor B."/>
            <person name="Hartog M."/>
            <person name="Hontelez J."/>
            <person name="Verver J."/>
            <person name="Yang W.-C."/>
            <person name="Schijlen E."/>
            <person name="Repin R."/>
            <person name="Schilthuizen M."/>
            <person name="Schranz E."/>
            <person name="Heidstra R."/>
            <person name="Miyata K."/>
            <person name="Fedorova E."/>
            <person name="Kohlen W."/>
            <person name="Bisseling T."/>
            <person name="Smit S."/>
            <person name="Geurts R."/>
        </authorList>
    </citation>
    <scope>NUCLEOTIDE SEQUENCE</scope>
</reference>
<sequence length="967" mass="107708">MEYGAMMPSNAYGTSFSDATMEVDFMDQLLLEGCWDPAVAAAATGLNFTQPAAPCSSAPRSLIETSHYMPSFESSNTSSAHLITTHHHQIYQDHQETEEGSSDHLQENHSSESNNNNFFMNEANEVGKRLWIGPRPNPGTGPCSSVKERLTLAIDYLKECTRDRDVLIQIWVPIRRGGRQILTTYDQPYSLDPNCKSLASYRMVSREYQFLCEEDSAESVGLPSQAFLGKLPEWTPDVRYFRSYEYPRINYAKQYNVRGSLALPIFERGNGTCLGVVEIVMTTQKVNYRPELEYVCQALEAVDLRSSQNFSPPAVKVCDELYQAALSEIVEVLVSVCKIHRLPLALTWAPCHQQGKGGCRHSDENYTRCVSTVDLACFVSNLEILGFHEACSEHHLFRGQGIVGTAFTTNKPCFATDITAFSKTEYPLSHHARMFGLRAAVAIPLRSVYTSSSDFVLEFFLPKDCQDPEEQKQMLNSLSIVIQQACRSLHVVEKELEEEQIMLPIGDPAIVASSEGGLKLGTPTTATTTNTTTCPVGDQSSGKESSWVAHMMEAQQQGRGVSVSLDYLTEEPKEEFRVTTHWDNLNHGDLSNGQVFSDFGQLQQCSGSNGSIEGGIDSYSFGGRRSSGARKAGEKRRTKTEKTISLPVLRQYFAGSLKDAAKSIGVCPTTLKRICRQHGITRWPSRKIKKVGHSLRKLQLVIDSVQGAEGAIQIGSFYSSFPQLNSPKFQGNSNDSFSSISPSDHHHHHHHLNNQSNSQPESGFFIHGSAMKSSPSMSSQASGLQQSTTTFSCFNGDPLITEDPSVILKRACSSDEELFASNQDKANLLSRSQSYKALSDQNRILDQTLLPLPDNNERINLTDGFAFRVKANFGEKKIRFSLPPKCSFRDLQLEIMRRFALDDITMIDIKYLDDDREWVLLTCNADLQECLEIHRQSQNRTMRICLQQAPSDQLIEESPFGSSSSPC</sequence>
<keyword evidence="5" id="KW-0539">Nucleus</keyword>
<feature type="domain" description="RWP-RK" evidence="7">
    <location>
        <begin position="630"/>
        <end position="711"/>
    </location>
</feature>
<evidence type="ECO:0000256" key="6">
    <source>
        <dbReference type="SAM" id="MobiDB-lite"/>
    </source>
</evidence>
<organism evidence="9">
    <name type="scientific">Parasponia rugosa</name>
    <dbReference type="NCBI Taxonomy" id="1603294"/>
    <lineage>
        <taxon>Eukaryota</taxon>
        <taxon>Viridiplantae</taxon>
        <taxon>Streptophyta</taxon>
        <taxon>Embryophyta</taxon>
        <taxon>Tracheophyta</taxon>
        <taxon>Spermatophyta</taxon>
        <taxon>Magnoliopsida</taxon>
        <taxon>eudicotyledons</taxon>
        <taxon>Gunneridae</taxon>
        <taxon>Pentapetalae</taxon>
        <taxon>rosids</taxon>
        <taxon>fabids</taxon>
        <taxon>Rosales</taxon>
        <taxon>Cannabaceae</taxon>
        <taxon>Parasponia</taxon>
    </lineage>
</organism>
<feature type="compositionally biased region" description="Low complexity" evidence="6">
    <location>
        <begin position="522"/>
        <end position="533"/>
    </location>
</feature>
<feature type="region of interest" description="Disordered" evidence="6">
    <location>
        <begin position="731"/>
        <end position="782"/>
    </location>
</feature>
<dbReference type="GO" id="GO:0003677">
    <property type="term" value="F:DNA binding"/>
    <property type="evidence" value="ECO:0007669"/>
    <property type="project" value="UniProtKB-KW"/>
</dbReference>
<dbReference type="PROSITE" id="PS51745">
    <property type="entry name" value="PB1"/>
    <property type="match status" value="1"/>
</dbReference>
<feature type="compositionally biased region" description="Basic and acidic residues" evidence="6">
    <location>
        <begin position="91"/>
        <end position="110"/>
    </location>
</feature>
<evidence type="ECO:0000259" key="7">
    <source>
        <dbReference type="PROSITE" id="PS51519"/>
    </source>
</evidence>
<evidence type="ECO:0000313" key="9">
    <source>
        <dbReference type="EMBL" id="ASM47250.1"/>
    </source>
</evidence>
<keyword evidence="2" id="KW-0805">Transcription regulation</keyword>
<dbReference type="SUPFAM" id="SSF54277">
    <property type="entry name" value="CAD &amp; PB1 domains"/>
    <property type="match status" value="1"/>
</dbReference>